<evidence type="ECO:0000313" key="3">
    <source>
        <dbReference type="Proteomes" id="UP001642409"/>
    </source>
</evidence>
<name>A0AA86RHE5_9EUKA</name>
<comment type="caution">
    <text evidence="1">The sequence shown here is derived from an EMBL/GenBank/DDBJ whole genome shotgun (WGS) entry which is preliminary data.</text>
</comment>
<dbReference type="Proteomes" id="UP001642409">
    <property type="component" value="Unassembled WGS sequence"/>
</dbReference>
<protein>
    <submittedName>
        <fullName evidence="2">Hypothetical_protein</fullName>
    </submittedName>
</protein>
<accession>A0AA86RHE5</accession>
<evidence type="ECO:0000313" key="2">
    <source>
        <dbReference type="EMBL" id="CAL6039703.1"/>
    </source>
</evidence>
<organism evidence="1">
    <name type="scientific">Hexamita inflata</name>
    <dbReference type="NCBI Taxonomy" id="28002"/>
    <lineage>
        <taxon>Eukaryota</taxon>
        <taxon>Metamonada</taxon>
        <taxon>Diplomonadida</taxon>
        <taxon>Hexamitidae</taxon>
        <taxon>Hexamitinae</taxon>
        <taxon>Hexamita</taxon>
    </lineage>
</organism>
<reference evidence="1" key="1">
    <citation type="submission" date="2023-06" db="EMBL/GenBank/DDBJ databases">
        <authorList>
            <person name="Kurt Z."/>
        </authorList>
    </citation>
    <scope>NUCLEOTIDE SEQUENCE</scope>
</reference>
<dbReference type="EMBL" id="CAXDID020000143">
    <property type="protein sequence ID" value="CAL6039703.1"/>
    <property type="molecule type" value="Genomic_DNA"/>
</dbReference>
<keyword evidence="3" id="KW-1185">Reference proteome</keyword>
<reference evidence="2 3" key="2">
    <citation type="submission" date="2024-07" db="EMBL/GenBank/DDBJ databases">
        <authorList>
            <person name="Akdeniz Z."/>
        </authorList>
    </citation>
    <scope>NUCLEOTIDE SEQUENCE [LARGE SCALE GENOMIC DNA]</scope>
</reference>
<sequence length="335" mass="39479">MVEVVFENFVNYLRSGNTDKLNIISFQQNQQHKINLSTQLIFYRILTKTVVQLKYNQQKKTTNQKLIYQQNLLERFTIVFHKILLETNLLKADAVQKEIWQAVQLLTKKQKNQLQLWNRVVQICNLRNKKDAQQFFKLQCRKLQIKQIDNQSLLQEHVSECQIMNIMQQESKTDDQEVIKNLEKKQVNKSKILGTQQKFDQFTVAARQILNQMYSEQNFSNMSPKELCEFMNSQAKLANGFWDKMENLCAYKSKALQHYYSKTYSKIVFSSEKSNQNDKQLIQQITKEIFEAENGSEKTALDIAKQINELSFSKRKLLIADIEIVVAAELMKLKQ</sequence>
<evidence type="ECO:0000313" key="1">
    <source>
        <dbReference type="EMBL" id="CAI9974828.1"/>
    </source>
</evidence>
<dbReference type="AlphaFoldDB" id="A0AA86RHE5"/>
<dbReference type="EMBL" id="CATOUU010001155">
    <property type="protein sequence ID" value="CAI9974828.1"/>
    <property type="molecule type" value="Genomic_DNA"/>
</dbReference>
<gene>
    <name evidence="2" type="ORF">HINF_LOCUS37982</name>
    <name evidence="1" type="ORF">HINF_LOCUS62473</name>
</gene>
<proteinExistence type="predicted"/>